<dbReference type="Gene3D" id="3.30.110.170">
    <property type="entry name" value="Protein of unknown function (DUF541), domain 1"/>
    <property type="match status" value="1"/>
</dbReference>
<protein>
    <submittedName>
        <fullName evidence="1">SIMPL domain-containing protein</fullName>
    </submittedName>
</protein>
<dbReference type="InterPro" id="IPR007497">
    <property type="entry name" value="SIMPL/DUF541"/>
</dbReference>
<dbReference type="PANTHER" id="PTHR34387:SF2">
    <property type="entry name" value="SLR1258 PROTEIN"/>
    <property type="match status" value="1"/>
</dbReference>
<accession>A0ABW5IUI5</accession>
<dbReference type="PIRSF" id="PIRSF029033">
    <property type="entry name" value="UCP029033"/>
    <property type="match status" value="1"/>
</dbReference>
<name>A0ABW5IUI5_9FLAO</name>
<evidence type="ECO:0000313" key="1">
    <source>
        <dbReference type="EMBL" id="MFD2516756.1"/>
    </source>
</evidence>
<dbReference type="InterPro" id="IPR016907">
    <property type="entry name" value="UCP029033"/>
</dbReference>
<dbReference type="Pfam" id="PF04402">
    <property type="entry name" value="SIMPL"/>
    <property type="match status" value="1"/>
</dbReference>
<evidence type="ECO:0000313" key="2">
    <source>
        <dbReference type="Proteomes" id="UP001597468"/>
    </source>
</evidence>
<dbReference type="RefSeq" id="WP_380748133.1">
    <property type="nucleotide sequence ID" value="NZ_JBHULT010000005.1"/>
</dbReference>
<dbReference type="Proteomes" id="UP001597468">
    <property type="component" value="Unassembled WGS sequence"/>
</dbReference>
<organism evidence="1 2">
    <name type="scientific">Salinimicrobium flavum</name>
    <dbReference type="NCBI Taxonomy" id="1737065"/>
    <lineage>
        <taxon>Bacteria</taxon>
        <taxon>Pseudomonadati</taxon>
        <taxon>Bacteroidota</taxon>
        <taxon>Flavobacteriia</taxon>
        <taxon>Flavobacteriales</taxon>
        <taxon>Flavobacteriaceae</taxon>
        <taxon>Salinimicrobium</taxon>
    </lineage>
</organism>
<dbReference type="Gene3D" id="3.30.70.2970">
    <property type="entry name" value="Protein of unknown function (DUF541), domain 2"/>
    <property type="match status" value="1"/>
</dbReference>
<proteinExistence type="predicted"/>
<gene>
    <name evidence="1" type="ORF">ACFSTG_02525</name>
</gene>
<dbReference type="EMBL" id="JBHULT010000005">
    <property type="protein sequence ID" value="MFD2516756.1"/>
    <property type="molecule type" value="Genomic_DNA"/>
</dbReference>
<reference evidence="2" key="1">
    <citation type="journal article" date="2019" name="Int. J. Syst. Evol. Microbiol.">
        <title>The Global Catalogue of Microorganisms (GCM) 10K type strain sequencing project: providing services to taxonomists for standard genome sequencing and annotation.</title>
        <authorList>
            <consortium name="The Broad Institute Genomics Platform"/>
            <consortium name="The Broad Institute Genome Sequencing Center for Infectious Disease"/>
            <person name="Wu L."/>
            <person name="Ma J."/>
        </authorList>
    </citation>
    <scope>NUCLEOTIDE SEQUENCE [LARGE SCALE GENOMIC DNA]</scope>
    <source>
        <strain evidence="2">KCTC 42585</strain>
    </source>
</reference>
<keyword evidence="2" id="KW-1185">Reference proteome</keyword>
<dbReference type="InterPro" id="IPR052022">
    <property type="entry name" value="26kDa_periplasmic_antigen"/>
</dbReference>
<sequence>MKHVAAIVFSVAIVLAAYILGSSYVKRATPPGVIAVTGSGSEDFTSDLIVWEGTFSQMNLELQTAYDRLNEDKETVREYLISKGIDEGNFVFNSVQTLEQSEPQYQNGNYVGNIFKGYELQQTVKIESKDVPLVEQVSREITELLQKGVQFNSTPPRYYYTKLADLKIQMISAATEDARIRAERIAENSGSELGSLRSADLGVFQIIGQNSGEDFTWGGAYNTADKKKTASVTMRLEFEID</sequence>
<dbReference type="PANTHER" id="PTHR34387">
    <property type="entry name" value="SLR1258 PROTEIN"/>
    <property type="match status" value="1"/>
</dbReference>
<comment type="caution">
    <text evidence="1">The sequence shown here is derived from an EMBL/GenBank/DDBJ whole genome shotgun (WGS) entry which is preliminary data.</text>
</comment>